<comment type="caution">
    <text evidence="1">The sequence shown here is derived from an EMBL/GenBank/DDBJ whole genome shotgun (WGS) entry which is preliminary data.</text>
</comment>
<dbReference type="InterPro" id="IPR007420">
    <property type="entry name" value="DUF465"/>
</dbReference>
<dbReference type="InterPro" id="IPR038444">
    <property type="entry name" value="DUF465_sf"/>
</dbReference>
<dbReference type="Proteomes" id="UP000054093">
    <property type="component" value="Unassembled WGS sequence"/>
</dbReference>
<sequence>MLSERICMFHEYRDEIKELSNKNPHFHKIFEEHNALDDEIATLEASGTDDLKIATLKKKKLYLKDEIYRMIQEHKDAHAPNH</sequence>
<reference evidence="1 2" key="1">
    <citation type="journal article" date="2011" name="Vet. Res.">
        <title>Genome sequence of Helicobacter suis supports its role in gastric pathology.</title>
        <authorList>
            <person name="Vermoote M."/>
            <person name="Vandekerckhove T.T."/>
            <person name="Flahou B."/>
            <person name="Pasmans F."/>
            <person name="Smet A."/>
            <person name="De Groote D."/>
            <person name="Van Criekinge W."/>
            <person name="Ducatelle R."/>
            <person name="Haesebrouck F."/>
        </authorList>
    </citation>
    <scope>NUCLEOTIDE SEQUENCE [LARGE SCALE GENOMIC DNA]</scope>
    <source>
        <strain evidence="1 2">HS5</strain>
    </source>
</reference>
<proteinExistence type="predicted"/>
<gene>
    <name evidence="1" type="ORF">HSUHS5_1100</name>
</gene>
<dbReference type="AlphaFoldDB" id="E7G521"/>
<dbReference type="EMBL" id="ADHO01000232">
    <property type="protein sequence ID" value="EFX41532.1"/>
    <property type="molecule type" value="Genomic_DNA"/>
</dbReference>
<dbReference type="Pfam" id="PF04325">
    <property type="entry name" value="DUF465"/>
    <property type="match status" value="1"/>
</dbReference>
<protein>
    <submittedName>
        <fullName evidence="1">Coiled coil protein</fullName>
    </submittedName>
</protein>
<dbReference type="Gene3D" id="6.10.280.50">
    <property type="match status" value="1"/>
</dbReference>
<evidence type="ECO:0000313" key="1">
    <source>
        <dbReference type="EMBL" id="EFX41532.1"/>
    </source>
</evidence>
<organism evidence="1 2">
    <name type="scientific">Helicobacter suis HS5</name>
    <dbReference type="NCBI Taxonomy" id="710394"/>
    <lineage>
        <taxon>Bacteria</taxon>
        <taxon>Pseudomonadati</taxon>
        <taxon>Campylobacterota</taxon>
        <taxon>Epsilonproteobacteria</taxon>
        <taxon>Campylobacterales</taxon>
        <taxon>Helicobacteraceae</taxon>
        <taxon>Helicobacter</taxon>
    </lineage>
</organism>
<name>E7G521_9HELI</name>
<accession>E7G521</accession>
<evidence type="ECO:0000313" key="2">
    <source>
        <dbReference type="Proteomes" id="UP000054093"/>
    </source>
</evidence>